<dbReference type="EMBL" id="UINC01178877">
    <property type="protein sequence ID" value="SVD87273.1"/>
    <property type="molecule type" value="Genomic_DNA"/>
</dbReference>
<protein>
    <submittedName>
        <fullName evidence="1">Uncharacterized protein</fullName>
    </submittedName>
</protein>
<sequence length="60" mass="6907">MGISLRANLKGEKRSDQKVVIHKLDLKQSETFFLDDLSYQKPRDYFKSGIKVCQNAGITF</sequence>
<gene>
    <name evidence="1" type="ORF">METZ01_LOCUS440127</name>
</gene>
<proteinExistence type="predicted"/>
<organism evidence="1">
    <name type="scientific">marine metagenome</name>
    <dbReference type="NCBI Taxonomy" id="408172"/>
    <lineage>
        <taxon>unclassified sequences</taxon>
        <taxon>metagenomes</taxon>
        <taxon>ecological metagenomes</taxon>
    </lineage>
</organism>
<evidence type="ECO:0000313" key="1">
    <source>
        <dbReference type="EMBL" id="SVD87273.1"/>
    </source>
</evidence>
<accession>A0A382YVQ2</accession>
<feature type="non-terminal residue" evidence="1">
    <location>
        <position position="60"/>
    </location>
</feature>
<name>A0A382YVQ2_9ZZZZ</name>
<reference evidence="1" key="1">
    <citation type="submission" date="2018-05" db="EMBL/GenBank/DDBJ databases">
        <authorList>
            <person name="Lanie J.A."/>
            <person name="Ng W.-L."/>
            <person name="Kazmierczak K.M."/>
            <person name="Andrzejewski T.M."/>
            <person name="Davidsen T.M."/>
            <person name="Wayne K.J."/>
            <person name="Tettelin H."/>
            <person name="Glass J.I."/>
            <person name="Rusch D."/>
            <person name="Podicherti R."/>
            <person name="Tsui H.-C.T."/>
            <person name="Winkler M.E."/>
        </authorList>
    </citation>
    <scope>NUCLEOTIDE SEQUENCE</scope>
</reference>
<dbReference type="AlphaFoldDB" id="A0A382YVQ2"/>